<dbReference type="GO" id="GO:0016740">
    <property type="term" value="F:transferase activity"/>
    <property type="evidence" value="ECO:0007669"/>
    <property type="project" value="UniProtKB-KW"/>
</dbReference>
<name>A0A650CPV2_9CREN</name>
<dbReference type="SUPFAM" id="SSF55909">
    <property type="entry name" value="Pentein"/>
    <property type="match status" value="1"/>
</dbReference>
<gene>
    <name evidence="1" type="ORF">D1868_07765</name>
</gene>
<dbReference type="Proteomes" id="UP000423396">
    <property type="component" value="Chromosome"/>
</dbReference>
<dbReference type="Pfam" id="PF02274">
    <property type="entry name" value="ADI"/>
    <property type="match status" value="1"/>
</dbReference>
<proteinExistence type="predicted"/>
<dbReference type="GO" id="GO:0019546">
    <property type="term" value="P:L-arginine deiminase pathway"/>
    <property type="evidence" value="ECO:0007669"/>
    <property type="project" value="TreeGrafter"/>
</dbReference>
<evidence type="ECO:0000313" key="2">
    <source>
        <dbReference type="Proteomes" id="UP000423396"/>
    </source>
</evidence>
<keyword evidence="2" id="KW-1185">Reference proteome</keyword>
<dbReference type="PANTHER" id="PTHR47271">
    <property type="entry name" value="ARGININE DEIMINASE"/>
    <property type="match status" value="1"/>
</dbReference>
<dbReference type="OrthoDB" id="371705at2157"/>
<dbReference type="Gene3D" id="3.75.10.10">
    <property type="entry name" value="L-arginine/glycine Amidinotransferase, Chain A"/>
    <property type="match status" value="1"/>
</dbReference>
<dbReference type="KEGG" id="sazo:D1868_07765"/>
<sequence length="337" mass="38437">MRAYARAEWDPLKKVALHKPGLEVFFGLLDPEKSLFKRRFDFVKARKEYEELIDALKSEGVTTFRVLRSIIRRALKDEKFYERLKKVVGVDADPWFLAKLLVLRPKFISTDGEIRVELINPLSNLYFMRDQQITTKNGVIIGKMAKPQRSAETELVKLFWESISVKYKEVSEGHLEGGDFYPMGDFYLVGVGNRSDMNGVKGLINSGEEVVIVKEPMSTEFFHLDTYFNVISRELVVGVKQLMQHSTVEVYSEGKLVRKGVDMITYLKEKEFNIHFVDLDEARKFATNFLTLRAGKILTPYDLKIPGVDSVFVNVENLTGGFGGIHCMTAVIERGSG</sequence>
<accession>A0A650CPV2</accession>
<keyword evidence="1" id="KW-0808">Transferase</keyword>
<organism evidence="1 2">
    <name type="scientific">Stygiolobus azoricus</name>
    <dbReference type="NCBI Taxonomy" id="41675"/>
    <lineage>
        <taxon>Archaea</taxon>
        <taxon>Thermoproteota</taxon>
        <taxon>Thermoprotei</taxon>
        <taxon>Sulfolobales</taxon>
        <taxon>Sulfolobaceae</taxon>
        <taxon>Stygiolobus</taxon>
    </lineage>
</organism>
<reference evidence="1 2" key="1">
    <citation type="submission" date="2019-10" db="EMBL/GenBank/DDBJ databases">
        <title>Genome Sequences from Six Type Strain Members of the Archaeal Family Sulfolobaceae: Acidianus ambivalens, Acidianus infernus, Metallosphaera prunae, Stygiolobus azoricus, Sulfolobus metallicus, and Sulfurisphaera ohwakuensis.</title>
        <authorList>
            <person name="Counts J.A."/>
            <person name="Kelly R.M."/>
        </authorList>
    </citation>
    <scope>NUCLEOTIDE SEQUENCE [LARGE SCALE GENOMIC DNA]</scope>
    <source>
        <strain evidence="1 2">FC6</strain>
    </source>
</reference>
<dbReference type="GeneID" id="42798958"/>
<dbReference type="EMBL" id="CP045483">
    <property type="protein sequence ID" value="QGR19884.1"/>
    <property type="molecule type" value="Genomic_DNA"/>
</dbReference>
<dbReference type="GO" id="GO:0016990">
    <property type="term" value="F:arginine deiminase activity"/>
    <property type="evidence" value="ECO:0007669"/>
    <property type="project" value="TreeGrafter"/>
</dbReference>
<dbReference type="PANTHER" id="PTHR47271:SF2">
    <property type="entry name" value="ARGININE DEIMINASE"/>
    <property type="match status" value="1"/>
</dbReference>
<dbReference type="AlphaFoldDB" id="A0A650CPV2"/>
<protein>
    <submittedName>
        <fullName evidence="1">Amidinotransferase</fullName>
    </submittedName>
</protein>
<evidence type="ECO:0000313" key="1">
    <source>
        <dbReference type="EMBL" id="QGR19884.1"/>
    </source>
</evidence>
<dbReference type="RefSeq" id="WP_156007112.1">
    <property type="nucleotide sequence ID" value="NZ_CP045483.1"/>
</dbReference>